<dbReference type="PANTHER" id="PTHR33070">
    <property type="entry name" value="OS06G0725500 PROTEIN"/>
    <property type="match status" value="1"/>
</dbReference>
<evidence type="ECO:0000313" key="1">
    <source>
        <dbReference type="EMBL" id="KAF5765196.1"/>
    </source>
</evidence>
<gene>
    <name evidence="2" type="ORF">HannXRQ_Chr16g0527701</name>
    <name evidence="1" type="ORF">HanXRQr2_Chr15g0700931</name>
</gene>
<keyword evidence="3" id="KW-1185">Reference proteome</keyword>
<name>A0A251S2M0_HELAN</name>
<reference evidence="1 3" key="1">
    <citation type="journal article" date="2017" name="Nature">
        <title>The sunflower genome provides insights into oil metabolism, flowering and Asterid evolution.</title>
        <authorList>
            <person name="Badouin H."/>
            <person name="Gouzy J."/>
            <person name="Grassa C.J."/>
            <person name="Murat F."/>
            <person name="Staton S.E."/>
            <person name="Cottret L."/>
            <person name="Lelandais-Briere C."/>
            <person name="Owens G.L."/>
            <person name="Carrere S."/>
            <person name="Mayjonade B."/>
            <person name="Legrand L."/>
            <person name="Gill N."/>
            <person name="Kane N.C."/>
            <person name="Bowers J.E."/>
            <person name="Hubner S."/>
            <person name="Bellec A."/>
            <person name="Berard A."/>
            <person name="Berges H."/>
            <person name="Blanchet N."/>
            <person name="Boniface M.C."/>
            <person name="Brunel D."/>
            <person name="Catrice O."/>
            <person name="Chaidir N."/>
            <person name="Claudel C."/>
            <person name="Donnadieu C."/>
            <person name="Faraut T."/>
            <person name="Fievet G."/>
            <person name="Helmstetter N."/>
            <person name="King M."/>
            <person name="Knapp S.J."/>
            <person name="Lai Z."/>
            <person name="Le Paslier M.C."/>
            <person name="Lippi Y."/>
            <person name="Lorenzon L."/>
            <person name="Mandel J.R."/>
            <person name="Marage G."/>
            <person name="Marchand G."/>
            <person name="Marquand E."/>
            <person name="Bret-Mestries E."/>
            <person name="Morien E."/>
            <person name="Nambeesan S."/>
            <person name="Nguyen T."/>
            <person name="Pegot-Espagnet P."/>
            <person name="Pouilly N."/>
            <person name="Raftis F."/>
            <person name="Sallet E."/>
            <person name="Schiex T."/>
            <person name="Thomas J."/>
            <person name="Vandecasteele C."/>
            <person name="Vares D."/>
            <person name="Vear F."/>
            <person name="Vautrin S."/>
            <person name="Crespi M."/>
            <person name="Mangin B."/>
            <person name="Burke J.M."/>
            <person name="Salse J."/>
            <person name="Munos S."/>
            <person name="Vincourt P."/>
            <person name="Rieseberg L.H."/>
            <person name="Langlade N.B."/>
        </authorList>
    </citation>
    <scope>NUCLEOTIDE SEQUENCE [LARGE SCALE GENOMIC DNA]</scope>
    <source>
        <strain evidence="3">cv. SF193</strain>
        <tissue evidence="1">Leaves</tissue>
    </source>
</reference>
<protein>
    <submittedName>
        <fullName evidence="2">Uncharacterized protein</fullName>
    </submittedName>
</protein>
<dbReference type="PANTHER" id="PTHR33070:SF109">
    <property type="entry name" value="DOMAIN PROTEIN, PUTATIVE (DUF241)-RELATED"/>
    <property type="match status" value="1"/>
</dbReference>
<evidence type="ECO:0000313" key="3">
    <source>
        <dbReference type="Proteomes" id="UP000215914"/>
    </source>
</evidence>
<dbReference type="InterPro" id="IPR004320">
    <property type="entry name" value="BPS1_pln"/>
</dbReference>
<reference evidence="2" key="2">
    <citation type="submission" date="2017-02" db="EMBL/GenBank/DDBJ databases">
        <title>Sunflower complete genome.</title>
        <authorList>
            <person name="Langlade N."/>
            <person name="Munos S."/>
        </authorList>
    </citation>
    <scope>NUCLEOTIDE SEQUENCE [LARGE SCALE GENOMIC DNA]</scope>
    <source>
        <tissue evidence="2">Leaves</tissue>
    </source>
</reference>
<dbReference type="Pfam" id="PF03087">
    <property type="entry name" value="BPS1"/>
    <property type="match status" value="1"/>
</dbReference>
<dbReference type="InParanoid" id="A0A251S2M0"/>
<organism evidence="2 3">
    <name type="scientific">Helianthus annuus</name>
    <name type="common">Common sunflower</name>
    <dbReference type="NCBI Taxonomy" id="4232"/>
    <lineage>
        <taxon>Eukaryota</taxon>
        <taxon>Viridiplantae</taxon>
        <taxon>Streptophyta</taxon>
        <taxon>Embryophyta</taxon>
        <taxon>Tracheophyta</taxon>
        <taxon>Spermatophyta</taxon>
        <taxon>Magnoliopsida</taxon>
        <taxon>eudicotyledons</taxon>
        <taxon>Gunneridae</taxon>
        <taxon>Pentapetalae</taxon>
        <taxon>asterids</taxon>
        <taxon>campanulids</taxon>
        <taxon>Asterales</taxon>
        <taxon>Asteraceae</taxon>
        <taxon>Asteroideae</taxon>
        <taxon>Heliantheae alliance</taxon>
        <taxon>Heliantheae</taxon>
        <taxon>Helianthus</taxon>
    </lineage>
</organism>
<sequence length="266" mass="29610">MVSIVSCPLLSTCVHHARSISLPNISHPITLQVEEELAHFKSSEASSSSTTNIETLCDSILRLKRLYTSVNDLISLPQTQQALLHRKDDKLVDELLDRSMSLLDVCGSIKDVMEQAKEHIRNIQSALRRRKESLKCDNSSLLKVKDARKGILALKQLDNKIGGTALLNLDHHLASLVRSVRDTSALSVSIFGSLISFNSIFVSKPKPTKWTIVSVLIHKPKTMSVDQPHVSNEALESHIQVIEESVECMSRTLIKARVSLLNIRSH</sequence>
<dbReference type="Proteomes" id="UP000215914">
    <property type="component" value="Chromosome 16"/>
</dbReference>
<accession>A0A251S2M0</accession>
<dbReference type="Gramene" id="mRNA:HanXRQr2_Chr15g0700931">
    <property type="protein sequence ID" value="CDS:HanXRQr2_Chr15g0700931.1"/>
    <property type="gene ID" value="HanXRQr2_Chr15g0700931"/>
</dbReference>
<dbReference type="AlphaFoldDB" id="A0A251S2M0"/>
<dbReference type="OMA" id="PADHENM"/>
<dbReference type="OrthoDB" id="1701699at2759"/>
<dbReference type="EMBL" id="MNCJ02000330">
    <property type="protein sequence ID" value="KAF5765196.1"/>
    <property type="molecule type" value="Genomic_DNA"/>
</dbReference>
<dbReference type="GO" id="GO:0048367">
    <property type="term" value="P:shoot system development"/>
    <property type="evidence" value="ECO:0007669"/>
    <property type="project" value="InterPro"/>
</dbReference>
<evidence type="ECO:0000313" key="2">
    <source>
        <dbReference type="EMBL" id="OTF92960.1"/>
    </source>
</evidence>
<dbReference type="EMBL" id="CM007905">
    <property type="protein sequence ID" value="OTF92960.1"/>
    <property type="molecule type" value="Genomic_DNA"/>
</dbReference>
<proteinExistence type="predicted"/>
<reference evidence="1" key="3">
    <citation type="submission" date="2020-06" db="EMBL/GenBank/DDBJ databases">
        <title>Helianthus annuus Genome sequencing and assembly Release 2.</title>
        <authorList>
            <person name="Gouzy J."/>
            <person name="Langlade N."/>
            <person name="Munos S."/>
        </authorList>
    </citation>
    <scope>NUCLEOTIDE SEQUENCE</scope>
    <source>
        <tissue evidence="1">Leaves</tissue>
    </source>
</reference>
<dbReference type="GO" id="GO:0048364">
    <property type="term" value="P:root development"/>
    <property type="evidence" value="ECO:0007669"/>
    <property type="project" value="InterPro"/>
</dbReference>